<keyword evidence="2" id="KW-1185">Reference proteome</keyword>
<reference evidence="1 2" key="1">
    <citation type="submission" date="2013-04" db="EMBL/GenBank/DDBJ databases">
        <title>Hyphomonas sp. T24B3 Genome Sequencing.</title>
        <authorList>
            <person name="Lai Q."/>
            <person name="Shao Z."/>
        </authorList>
    </citation>
    <scope>NUCLEOTIDE SEQUENCE [LARGE SCALE GENOMIC DNA]</scope>
    <source>
        <strain evidence="1 2">T24B3</strain>
    </source>
</reference>
<proteinExistence type="predicted"/>
<dbReference type="Pfam" id="PF10082">
    <property type="entry name" value="BBP2_2"/>
    <property type="match status" value="1"/>
</dbReference>
<accession>A0A062TWQ7</accession>
<accession>A0A328K048</accession>
<sequence length="432" mass="47611">MDMLSVKRVSLAGVATGAIIAAIAGSAVAQSSDYYSRNKYEAVSERRQPQFDPEPIRLGAFLVNSNLNASVAYTSNALGTSSNEESDVIARIGADVSARTNWNVHEIGLDVSAARDEYQDFSKRSANDISARLRGRLDVTRELSLGAAAFVQERADQVSDPSNVAGLLKPIVYTRTGAEVSANYTNDRVRWRNIASVSETDYDDAQTADGVTLDQDFRDNTTTQFYSRLSYAISPNVAVYGQGSVNERDYDNEVIIDGLPRSRDSKGYTVSVGTDFELSSLIRGDVSVGYLNEEKDDSFFDDVSGLAVDARIQWFPSRLTTVTFTGGRRSEDSGIRNAPSSVRSNLGARVDHELYRNIILSAEADYSTYDFEEVDRSDDVVDLMLSSTYKLNKRVHVNGFVRHLERDRSGTFFVGDQSFNVDVIGVGIRIYP</sequence>
<dbReference type="OrthoDB" id="7398962at2"/>
<dbReference type="SUPFAM" id="SSF56935">
    <property type="entry name" value="Porins"/>
    <property type="match status" value="1"/>
</dbReference>
<dbReference type="STRING" id="1280941.HY2_15545"/>
<evidence type="ECO:0008006" key="3">
    <source>
        <dbReference type="Google" id="ProtNLM"/>
    </source>
</evidence>
<comment type="caution">
    <text evidence="1">The sequence shown here is derived from an EMBL/GenBank/DDBJ whole genome shotgun (WGS) entry which is preliminary data.</text>
</comment>
<dbReference type="eggNOG" id="COG5338">
    <property type="taxonomic scope" value="Bacteria"/>
</dbReference>
<dbReference type="InterPro" id="IPR018759">
    <property type="entry name" value="BBP2_2"/>
</dbReference>
<evidence type="ECO:0000313" key="1">
    <source>
        <dbReference type="EMBL" id="RAN32217.1"/>
    </source>
</evidence>
<evidence type="ECO:0000313" key="2">
    <source>
        <dbReference type="Proteomes" id="UP000249123"/>
    </source>
</evidence>
<protein>
    <recommendedName>
        <fullName evidence="3">Outer membrane protein beta-barrel domain-containing protein</fullName>
    </recommendedName>
</protein>
<dbReference type="Proteomes" id="UP000249123">
    <property type="component" value="Unassembled WGS sequence"/>
</dbReference>
<organism evidence="1 2">
    <name type="scientific">Hyphomonas pacifica</name>
    <dbReference type="NCBI Taxonomy" id="1280941"/>
    <lineage>
        <taxon>Bacteria</taxon>
        <taxon>Pseudomonadati</taxon>
        <taxon>Pseudomonadota</taxon>
        <taxon>Alphaproteobacteria</taxon>
        <taxon>Hyphomonadales</taxon>
        <taxon>Hyphomonadaceae</taxon>
        <taxon>Hyphomonas</taxon>
    </lineage>
</organism>
<gene>
    <name evidence="1" type="ORF">HY3_15265</name>
</gene>
<dbReference type="EMBL" id="AWFB01000035">
    <property type="protein sequence ID" value="RAN32217.1"/>
    <property type="molecule type" value="Genomic_DNA"/>
</dbReference>
<name>A0A062TWQ7_9PROT</name>
<dbReference type="AlphaFoldDB" id="A0A062TWQ7"/>